<name>A0A6J2TWW0_DROLE</name>
<accession>A0A6J2TWW0</accession>
<dbReference type="RefSeq" id="XP_030379658.1">
    <property type="nucleotide sequence ID" value="XM_030523798.1"/>
</dbReference>
<dbReference type="OrthoDB" id="273070at2759"/>
<feature type="region of interest" description="Disordered" evidence="1">
    <location>
        <begin position="46"/>
        <end position="203"/>
    </location>
</feature>
<feature type="region of interest" description="Disordered" evidence="1">
    <location>
        <begin position="1"/>
        <end position="21"/>
    </location>
</feature>
<reference evidence="3" key="1">
    <citation type="submission" date="2025-08" db="UniProtKB">
        <authorList>
            <consortium name="RefSeq"/>
        </authorList>
    </citation>
    <scope>IDENTIFICATION</scope>
    <source>
        <strain evidence="3">11010-0011.00</strain>
        <tissue evidence="3">Whole body</tissue>
    </source>
</reference>
<dbReference type="Proteomes" id="UP000504634">
    <property type="component" value="Unplaced"/>
</dbReference>
<dbReference type="CTD" id="47781"/>
<feature type="compositionally biased region" description="Low complexity" evidence="1">
    <location>
        <begin position="1"/>
        <end position="19"/>
    </location>
</feature>
<feature type="compositionally biased region" description="Low complexity" evidence="1">
    <location>
        <begin position="401"/>
        <end position="410"/>
    </location>
</feature>
<proteinExistence type="predicted"/>
<sequence>MVSRNNFQQNRAMQQQRSQSVRAAIAPYKKPFRPQMGMGMVGNQLGGGNQMRGGNQMMYSSSQMPSDPLYIDFNKPTPPTNVQQQQQSTQNTSAGDGLQNKKKQLKGKSPKGKQLQQHFNAQYGGGNGGNKGGSMNMNGGVGNNWQPKQRFQPPNRFNGGGSGGGGGFNRVQMGGPPNRGGRNMMSPMGMGPMGPHGGGPMPPFPPMPFQPQMPSMRGPMPPMGGGGPMPHFMRRNGRGAGPGPGPMPPMMGPHIGMGIGPRMPPRGMPLNGPPPFNMGGPGNMGVMHMNGNTNGGKIKKPNAKLVKQAVKGKSTIKTLKNLVNQYPIDKPWVTDEIRAEHAIKTDIEKRLQGHKDDELFAQFKVQRDKFVSLYEAAREEYLKQEAASVMAKDAKDKDKNANSNQNAAAKVGNTKDATIPKTIKTDLNTKAKQQQQNKAEN</sequence>
<protein>
    <submittedName>
        <fullName evidence="3">DNA-binding protein K10</fullName>
    </submittedName>
</protein>
<dbReference type="GO" id="GO:0003677">
    <property type="term" value="F:DNA binding"/>
    <property type="evidence" value="ECO:0007669"/>
    <property type="project" value="UniProtKB-KW"/>
</dbReference>
<feature type="compositionally biased region" description="Gly residues" evidence="1">
    <location>
        <begin position="123"/>
        <end position="132"/>
    </location>
</feature>
<feature type="region of interest" description="Disordered" evidence="1">
    <location>
        <begin position="389"/>
        <end position="441"/>
    </location>
</feature>
<keyword evidence="2" id="KW-1185">Reference proteome</keyword>
<organism evidence="2 3">
    <name type="scientific">Drosophila lebanonensis</name>
    <name type="common">Fruit fly</name>
    <name type="synonym">Scaptodrosophila lebanonensis</name>
    <dbReference type="NCBI Taxonomy" id="7225"/>
    <lineage>
        <taxon>Eukaryota</taxon>
        <taxon>Metazoa</taxon>
        <taxon>Ecdysozoa</taxon>
        <taxon>Arthropoda</taxon>
        <taxon>Hexapoda</taxon>
        <taxon>Insecta</taxon>
        <taxon>Pterygota</taxon>
        <taxon>Neoptera</taxon>
        <taxon>Endopterygota</taxon>
        <taxon>Diptera</taxon>
        <taxon>Brachycera</taxon>
        <taxon>Muscomorpha</taxon>
        <taxon>Ephydroidea</taxon>
        <taxon>Drosophilidae</taxon>
        <taxon>Scaptodrosophila</taxon>
    </lineage>
</organism>
<feature type="compositionally biased region" description="Basic residues" evidence="1">
    <location>
        <begin position="100"/>
        <end position="111"/>
    </location>
</feature>
<gene>
    <name evidence="3" type="primary">LOC115627903</name>
</gene>
<feature type="compositionally biased region" description="Gly residues" evidence="1">
    <location>
        <begin position="158"/>
        <end position="168"/>
    </location>
</feature>
<evidence type="ECO:0000256" key="1">
    <source>
        <dbReference type="SAM" id="MobiDB-lite"/>
    </source>
</evidence>
<keyword evidence="3" id="KW-0238">DNA-binding</keyword>
<dbReference type="AlphaFoldDB" id="A0A6J2TWW0"/>
<evidence type="ECO:0000313" key="2">
    <source>
        <dbReference type="Proteomes" id="UP000504634"/>
    </source>
</evidence>
<evidence type="ECO:0000313" key="3">
    <source>
        <dbReference type="RefSeq" id="XP_030379658.1"/>
    </source>
</evidence>
<dbReference type="GeneID" id="115627903"/>
<feature type="compositionally biased region" description="Low complexity" evidence="1">
    <location>
        <begin position="80"/>
        <end position="93"/>
    </location>
</feature>